<gene>
    <name evidence="1" type="ORF">BN5_1620</name>
</gene>
<organism evidence="1 2">
    <name type="scientific">Ectopseudomonas oleovorans (strain CECT 5344)</name>
    <name type="common">Pseudomonas pseudoalcaligenes</name>
    <dbReference type="NCBI Taxonomy" id="1182590"/>
    <lineage>
        <taxon>Bacteria</taxon>
        <taxon>Pseudomonadati</taxon>
        <taxon>Pseudomonadota</taxon>
        <taxon>Gammaproteobacteria</taxon>
        <taxon>Pseudomonadales</taxon>
        <taxon>Pseudomonadaceae</taxon>
        <taxon>Ectopseudomonas</taxon>
    </lineage>
</organism>
<protein>
    <submittedName>
        <fullName evidence="1">Uncharacterized protein</fullName>
    </submittedName>
</protein>
<evidence type="ECO:0000313" key="2">
    <source>
        <dbReference type="Proteomes" id="UP000032841"/>
    </source>
</evidence>
<dbReference type="EMBL" id="HG916826">
    <property type="protein sequence ID" value="CDM40211.1"/>
    <property type="molecule type" value="Genomic_DNA"/>
</dbReference>
<dbReference type="KEGG" id="ppse:BN5_1620"/>
<name>W6R1D5_ECTO5</name>
<proteinExistence type="predicted"/>
<accession>W6R1D5</accession>
<sequence>MQGRSRKFRVQGGELIRVVAEQLLQQAQGDYQIVFGFDHAGLRQITSGGGLVDVGDGAVAQIEAAFGSRYLLLESLELGA</sequence>
<dbReference type="HOGENOM" id="CLU_2587068_0_0_6"/>
<evidence type="ECO:0000313" key="1">
    <source>
        <dbReference type="EMBL" id="CDM40211.1"/>
    </source>
</evidence>
<dbReference type="AlphaFoldDB" id="W6R1D5"/>
<dbReference type="Proteomes" id="UP000032841">
    <property type="component" value="Chromosome"/>
</dbReference>
<reference evidence="1 2" key="1">
    <citation type="submission" date="2013-11" db="EMBL/GenBank/DDBJ databases">
        <title>Complete genome sequence of the cyanide-degrading bacterium Pseudomonas pseudoalcaligenes CECT 5344.</title>
        <authorList>
            <person name="Wibberg D."/>
            <person name="Puehler A."/>
            <person name="Schlueter A."/>
        </authorList>
    </citation>
    <scope>NUCLEOTIDE SEQUENCE [LARGE SCALE GENOMIC DNA]</scope>
    <source>
        <strain evidence="2">CECT 5344</strain>
    </source>
</reference>